<dbReference type="STRING" id="575540.Isop_1463"/>
<evidence type="ECO:0000313" key="7">
    <source>
        <dbReference type="Proteomes" id="UP000008631"/>
    </source>
</evidence>
<gene>
    <name evidence="6" type="ordered locus">Isop_1463</name>
</gene>
<keyword evidence="2" id="KW-0238">DNA-binding</keyword>
<accession>E8QY58</accession>
<dbReference type="PANTHER" id="PTHR38465:SF1">
    <property type="entry name" value="HTH-TYPE TRANSCRIPTIONAL REGULATOR MJ1563-RELATED"/>
    <property type="match status" value="1"/>
</dbReference>
<dbReference type="InterPro" id="IPR000835">
    <property type="entry name" value="HTH_MarR-typ"/>
</dbReference>
<proteinExistence type="predicted"/>
<dbReference type="EMBL" id="CP002353">
    <property type="protein sequence ID" value="ADV62048.1"/>
    <property type="molecule type" value="Genomic_DNA"/>
</dbReference>
<dbReference type="InterPro" id="IPR036390">
    <property type="entry name" value="WH_DNA-bd_sf"/>
</dbReference>
<dbReference type="eggNOG" id="COG1510">
    <property type="taxonomic scope" value="Bacteria"/>
</dbReference>
<evidence type="ECO:0000256" key="3">
    <source>
        <dbReference type="ARBA" id="ARBA00023163"/>
    </source>
</evidence>
<evidence type="ECO:0000313" key="6">
    <source>
        <dbReference type="EMBL" id="ADV62048.1"/>
    </source>
</evidence>
<dbReference type="Proteomes" id="UP000008631">
    <property type="component" value="Chromosome"/>
</dbReference>
<sequence>MTLTPATKKFILHWGEMGQAWGINRTMAQVHALLYVAPEPLDAEEISNLLDVSRSNVSTSLRELIAWGVVRRTHQIGGRRDRFEAIKDVMETFRVIMAERKRREMDPTRALLEHCIHDAKLGGPDERYTIEQLEKMLEFLKLLSVWYGHIDQLSNSALKRLLESGATLLTFFSKLGRSKSNENGDQLEPAPVGALERIEDPEEPITSIDLKQLEKVVGTHQESS</sequence>
<dbReference type="InterPro" id="IPR052362">
    <property type="entry name" value="HTH-GbsR_regulator"/>
</dbReference>
<dbReference type="InParanoid" id="E8QY58"/>
<reference key="1">
    <citation type="submission" date="2010-11" db="EMBL/GenBank/DDBJ databases">
        <title>The complete sequence of chromosome of Isophaera pallida ATCC 43644.</title>
        <authorList>
            <consortium name="US DOE Joint Genome Institute (JGI-PGF)"/>
            <person name="Lucas S."/>
            <person name="Copeland A."/>
            <person name="Lapidus A."/>
            <person name="Bruce D."/>
            <person name="Goodwin L."/>
            <person name="Pitluck S."/>
            <person name="Kyrpides N."/>
            <person name="Mavromatis K."/>
            <person name="Pagani I."/>
            <person name="Ivanova N."/>
            <person name="Saunders E."/>
            <person name="Brettin T."/>
            <person name="Detter J.C."/>
            <person name="Han C."/>
            <person name="Tapia R."/>
            <person name="Land M."/>
            <person name="Hauser L."/>
            <person name="Markowitz V."/>
            <person name="Cheng J.-F."/>
            <person name="Hugenholtz P."/>
            <person name="Woyke T."/>
            <person name="Wu D."/>
            <person name="Eisen J.A."/>
        </authorList>
    </citation>
    <scope>NUCLEOTIDE SEQUENCE</scope>
    <source>
        <strain>ATCC 43644</strain>
    </source>
</reference>
<dbReference type="SUPFAM" id="SSF46785">
    <property type="entry name" value="Winged helix' DNA-binding domain"/>
    <property type="match status" value="1"/>
</dbReference>
<feature type="region of interest" description="Disordered" evidence="4">
    <location>
        <begin position="179"/>
        <end position="202"/>
    </location>
</feature>
<reference evidence="6 7" key="2">
    <citation type="journal article" date="2011" name="Stand. Genomic Sci.">
        <title>Complete genome sequence of Isosphaera pallida type strain (IS1B).</title>
        <authorList>
            <consortium name="US DOE Joint Genome Institute (JGI-PGF)"/>
            <person name="Goker M."/>
            <person name="Cleland D."/>
            <person name="Saunders E."/>
            <person name="Lapidus A."/>
            <person name="Nolan M."/>
            <person name="Lucas S."/>
            <person name="Hammon N."/>
            <person name="Deshpande S."/>
            <person name="Cheng J.F."/>
            <person name="Tapia R."/>
            <person name="Han C."/>
            <person name="Goodwin L."/>
            <person name="Pitluck S."/>
            <person name="Liolios K."/>
            <person name="Pagani I."/>
            <person name="Ivanova N."/>
            <person name="Mavromatis K."/>
            <person name="Pati A."/>
            <person name="Chen A."/>
            <person name="Palaniappan K."/>
            <person name="Land M."/>
            <person name="Hauser L."/>
            <person name="Chang Y.J."/>
            <person name="Jeffries C.D."/>
            <person name="Detter J.C."/>
            <person name="Beck B."/>
            <person name="Woyke T."/>
            <person name="Bristow J."/>
            <person name="Eisen J.A."/>
            <person name="Markowitz V."/>
            <person name="Hugenholtz P."/>
            <person name="Kyrpides N.C."/>
            <person name="Klenk H.P."/>
        </authorList>
    </citation>
    <scope>NUCLEOTIDE SEQUENCE [LARGE SCALE GENOMIC DNA]</scope>
    <source>
        <strain evidence="7">ATCC 43644 / DSM 9630 / IS1B</strain>
    </source>
</reference>
<dbReference type="Gene3D" id="1.10.10.10">
    <property type="entry name" value="Winged helix-like DNA-binding domain superfamily/Winged helix DNA-binding domain"/>
    <property type="match status" value="1"/>
</dbReference>
<evidence type="ECO:0000256" key="4">
    <source>
        <dbReference type="SAM" id="MobiDB-lite"/>
    </source>
</evidence>
<keyword evidence="7" id="KW-1185">Reference proteome</keyword>
<dbReference type="Pfam" id="PF12802">
    <property type="entry name" value="MarR_2"/>
    <property type="match status" value="1"/>
</dbReference>
<evidence type="ECO:0000256" key="1">
    <source>
        <dbReference type="ARBA" id="ARBA00023015"/>
    </source>
</evidence>
<dbReference type="RefSeq" id="WP_013564336.1">
    <property type="nucleotide sequence ID" value="NC_014962.1"/>
</dbReference>
<dbReference type="HOGENOM" id="CLU_107540_0_0_0"/>
<dbReference type="PANTHER" id="PTHR38465">
    <property type="entry name" value="HTH-TYPE TRANSCRIPTIONAL REGULATOR MJ1563-RELATED"/>
    <property type="match status" value="1"/>
</dbReference>
<evidence type="ECO:0000259" key="5">
    <source>
        <dbReference type="Pfam" id="PF12802"/>
    </source>
</evidence>
<protein>
    <submittedName>
        <fullName evidence="6">Transcriptional regulator, TrmB</fullName>
    </submittedName>
</protein>
<keyword evidence="3" id="KW-0804">Transcription</keyword>
<feature type="domain" description="HTH marR-type" evidence="5">
    <location>
        <begin position="22"/>
        <end position="80"/>
    </location>
</feature>
<dbReference type="GO" id="GO:0003700">
    <property type="term" value="F:DNA-binding transcription factor activity"/>
    <property type="evidence" value="ECO:0007669"/>
    <property type="project" value="InterPro"/>
</dbReference>
<evidence type="ECO:0000256" key="2">
    <source>
        <dbReference type="ARBA" id="ARBA00023125"/>
    </source>
</evidence>
<dbReference type="InterPro" id="IPR036388">
    <property type="entry name" value="WH-like_DNA-bd_sf"/>
</dbReference>
<keyword evidence="1" id="KW-0805">Transcription regulation</keyword>
<dbReference type="KEGG" id="ipa:Isop_1463"/>
<organism evidence="6 7">
    <name type="scientific">Isosphaera pallida (strain ATCC 43644 / DSM 9630 / IS1B)</name>
    <dbReference type="NCBI Taxonomy" id="575540"/>
    <lineage>
        <taxon>Bacteria</taxon>
        <taxon>Pseudomonadati</taxon>
        <taxon>Planctomycetota</taxon>
        <taxon>Planctomycetia</taxon>
        <taxon>Isosphaerales</taxon>
        <taxon>Isosphaeraceae</taxon>
        <taxon>Isosphaera</taxon>
    </lineage>
</organism>
<dbReference type="GO" id="GO:0003677">
    <property type="term" value="F:DNA binding"/>
    <property type="evidence" value="ECO:0007669"/>
    <property type="project" value="UniProtKB-KW"/>
</dbReference>
<name>E8QY58_ISOPI</name>
<dbReference type="AlphaFoldDB" id="E8QY58"/>